<dbReference type="EMBL" id="JANJYJ010000007">
    <property type="protein sequence ID" value="KAK3200176.1"/>
    <property type="molecule type" value="Genomic_DNA"/>
</dbReference>
<dbReference type="AlphaFoldDB" id="A0AAE0A518"/>
<keyword evidence="2" id="KW-1185">Reference proteome</keyword>
<evidence type="ECO:0000313" key="1">
    <source>
        <dbReference type="EMBL" id="KAK3200176.1"/>
    </source>
</evidence>
<reference evidence="1" key="1">
    <citation type="journal article" date="2023" name="Plant J.">
        <title>Genome sequences and population genomics provide insights into the demographic history, inbreeding, and mutation load of two 'living fossil' tree species of Dipteronia.</title>
        <authorList>
            <person name="Feng Y."/>
            <person name="Comes H.P."/>
            <person name="Chen J."/>
            <person name="Zhu S."/>
            <person name="Lu R."/>
            <person name="Zhang X."/>
            <person name="Li P."/>
            <person name="Qiu J."/>
            <person name="Olsen K.M."/>
            <person name="Qiu Y."/>
        </authorList>
    </citation>
    <scope>NUCLEOTIDE SEQUENCE</scope>
    <source>
        <strain evidence="1">NBL</strain>
    </source>
</reference>
<proteinExistence type="predicted"/>
<evidence type="ECO:0000313" key="2">
    <source>
        <dbReference type="Proteomes" id="UP001281410"/>
    </source>
</evidence>
<dbReference type="Proteomes" id="UP001281410">
    <property type="component" value="Unassembled WGS sequence"/>
</dbReference>
<sequence>MNLRLMIIWNWVMKIQINFFRVIFEEYNENNRYTEIVDPRIAGNGQCLKTEQQLQTFAKLMFKCISESVDDRPTMVNVANNLDNYISPAFNLIVSRVITAAS</sequence>
<organism evidence="1 2">
    <name type="scientific">Dipteronia sinensis</name>
    <dbReference type="NCBI Taxonomy" id="43782"/>
    <lineage>
        <taxon>Eukaryota</taxon>
        <taxon>Viridiplantae</taxon>
        <taxon>Streptophyta</taxon>
        <taxon>Embryophyta</taxon>
        <taxon>Tracheophyta</taxon>
        <taxon>Spermatophyta</taxon>
        <taxon>Magnoliopsida</taxon>
        <taxon>eudicotyledons</taxon>
        <taxon>Gunneridae</taxon>
        <taxon>Pentapetalae</taxon>
        <taxon>rosids</taxon>
        <taxon>malvids</taxon>
        <taxon>Sapindales</taxon>
        <taxon>Sapindaceae</taxon>
        <taxon>Hippocastanoideae</taxon>
        <taxon>Acereae</taxon>
        <taxon>Dipteronia</taxon>
    </lineage>
</organism>
<name>A0AAE0A518_9ROSI</name>
<gene>
    <name evidence="1" type="ORF">Dsin_023591</name>
</gene>
<protein>
    <submittedName>
        <fullName evidence="1">Uncharacterized protein</fullName>
    </submittedName>
</protein>
<comment type="caution">
    <text evidence="1">The sequence shown here is derived from an EMBL/GenBank/DDBJ whole genome shotgun (WGS) entry which is preliminary data.</text>
</comment>
<dbReference type="Gene3D" id="1.10.510.10">
    <property type="entry name" value="Transferase(Phosphotransferase) domain 1"/>
    <property type="match status" value="1"/>
</dbReference>
<accession>A0AAE0A518</accession>